<dbReference type="Pfam" id="PF00095">
    <property type="entry name" value="WAP"/>
    <property type="match status" value="1"/>
</dbReference>
<evidence type="ECO:0000313" key="4">
    <source>
        <dbReference type="Proteomes" id="UP000005408"/>
    </source>
</evidence>
<dbReference type="AlphaFoldDB" id="A0A8W8LUY0"/>
<dbReference type="GO" id="GO:0030414">
    <property type="term" value="F:peptidase inhibitor activity"/>
    <property type="evidence" value="ECO:0007669"/>
    <property type="project" value="InterPro"/>
</dbReference>
<accession>A0A8W8LUY0</accession>
<name>A0A8W8LUY0_MAGGI</name>
<organism evidence="3 4">
    <name type="scientific">Magallana gigas</name>
    <name type="common">Pacific oyster</name>
    <name type="synonym">Crassostrea gigas</name>
    <dbReference type="NCBI Taxonomy" id="29159"/>
    <lineage>
        <taxon>Eukaryota</taxon>
        <taxon>Metazoa</taxon>
        <taxon>Spiralia</taxon>
        <taxon>Lophotrochozoa</taxon>
        <taxon>Mollusca</taxon>
        <taxon>Bivalvia</taxon>
        <taxon>Autobranchia</taxon>
        <taxon>Pteriomorphia</taxon>
        <taxon>Ostreida</taxon>
        <taxon>Ostreoidea</taxon>
        <taxon>Ostreidae</taxon>
        <taxon>Magallana</taxon>
    </lineage>
</organism>
<dbReference type="InterPro" id="IPR008197">
    <property type="entry name" value="WAP_dom"/>
</dbReference>
<evidence type="ECO:0000259" key="2">
    <source>
        <dbReference type="PROSITE" id="PS51390"/>
    </source>
</evidence>
<dbReference type="PROSITE" id="PS51390">
    <property type="entry name" value="WAP"/>
    <property type="match status" value="1"/>
</dbReference>
<keyword evidence="4" id="KW-1185">Reference proteome</keyword>
<evidence type="ECO:0000313" key="3">
    <source>
        <dbReference type="EnsemblMetazoa" id="G29253.1:cds"/>
    </source>
</evidence>
<dbReference type="InterPro" id="IPR036645">
    <property type="entry name" value="Elafin-like_sf"/>
</dbReference>
<reference evidence="3" key="1">
    <citation type="submission" date="2022-08" db="UniProtKB">
        <authorList>
            <consortium name="EnsemblMetazoa"/>
        </authorList>
    </citation>
    <scope>IDENTIFICATION</scope>
    <source>
        <strain evidence="3">05x7-T-G4-1.051#20</strain>
    </source>
</reference>
<evidence type="ECO:0000256" key="1">
    <source>
        <dbReference type="SAM" id="Phobius"/>
    </source>
</evidence>
<proteinExistence type="predicted"/>
<keyword evidence="1" id="KW-0812">Transmembrane</keyword>
<sequence length="180" mass="20704">MYKYTIIIKGDVPDLFLHHKTQDLTGLVNHRKSFHLETSQVIKVSHRVLFVELKNMKFGIFVIFAVLWTFTLAYDRDCPVKSKVKCNYRYDVPCSTTSDCKRKGRRNQICCPDEGGHPVCTPRRPGRCPYVRTRHCRASNTVKTACSKDKDCPLPAKCCMNSRCRNYCEFNPVLGRGYSG</sequence>
<protein>
    <recommendedName>
        <fullName evidence="2">WAP domain-containing protein</fullName>
    </recommendedName>
</protein>
<dbReference type="EnsemblMetazoa" id="G29253.1">
    <property type="protein sequence ID" value="G29253.1:cds"/>
    <property type="gene ID" value="G29253"/>
</dbReference>
<keyword evidence="1" id="KW-1133">Transmembrane helix</keyword>
<dbReference type="Proteomes" id="UP000005408">
    <property type="component" value="Unassembled WGS sequence"/>
</dbReference>
<keyword evidence="1" id="KW-0472">Membrane</keyword>
<dbReference type="GO" id="GO:0005576">
    <property type="term" value="C:extracellular region"/>
    <property type="evidence" value="ECO:0007669"/>
    <property type="project" value="InterPro"/>
</dbReference>
<dbReference type="Gene3D" id="4.10.75.10">
    <property type="entry name" value="Elafin-like"/>
    <property type="match status" value="1"/>
</dbReference>
<feature type="domain" description="WAP" evidence="2">
    <location>
        <begin position="121"/>
        <end position="173"/>
    </location>
</feature>
<feature type="transmembrane region" description="Helical" evidence="1">
    <location>
        <begin position="56"/>
        <end position="74"/>
    </location>
</feature>